<feature type="domain" description="Polymerase/histidinol phosphatase N-terminal" evidence="13">
    <location>
        <begin position="3"/>
        <end position="70"/>
    </location>
</feature>
<evidence type="ECO:0000256" key="8">
    <source>
        <dbReference type="ARBA" id="ARBA00022932"/>
    </source>
</evidence>
<dbReference type="Pfam" id="PF07733">
    <property type="entry name" value="DNA_pol3_alpha"/>
    <property type="match status" value="1"/>
</dbReference>
<dbReference type="InterPro" id="IPR041931">
    <property type="entry name" value="DNA_pol3_alpha_thumb_dom"/>
</dbReference>
<dbReference type="InterPro" id="IPR004805">
    <property type="entry name" value="DnaE2/DnaE/PolC"/>
</dbReference>
<dbReference type="CDD" id="cd04485">
    <property type="entry name" value="DnaE_OBF"/>
    <property type="match status" value="1"/>
</dbReference>
<dbReference type="Pfam" id="PF14579">
    <property type="entry name" value="HHH_6"/>
    <property type="match status" value="1"/>
</dbReference>
<dbReference type="Gene3D" id="1.10.150.870">
    <property type="match status" value="1"/>
</dbReference>
<accession>A0A1R4JS22</accession>
<dbReference type="RefSeq" id="WP_256971766.1">
    <property type="nucleotide sequence ID" value="NZ_FUKW01000092.1"/>
</dbReference>
<evidence type="ECO:0000256" key="3">
    <source>
        <dbReference type="ARBA" id="ARBA00012417"/>
    </source>
</evidence>
<keyword evidence="12" id="KW-0175">Coiled coil</keyword>
<evidence type="ECO:0000256" key="11">
    <source>
        <dbReference type="ARBA" id="ARBA00049244"/>
    </source>
</evidence>
<dbReference type="PANTHER" id="PTHR32294:SF0">
    <property type="entry name" value="DNA POLYMERASE III SUBUNIT ALPHA"/>
    <property type="match status" value="1"/>
</dbReference>
<comment type="catalytic activity">
    <reaction evidence="11">
        <text>DNA(n) + a 2'-deoxyribonucleoside 5'-triphosphate = DNA(n+1) + diphosphate</text>
        <dbReference type="Rhea" id="RHEA:22508"/>
        <dbReference type="Rhea" id="RHEA-COMP:17339"/>
        <dbReference type="Rhea" id="RHEA-COMP:17340"/>
        <dbReference type="ChEBI" id="CHEBI:33019"/>
        <dbReference type="ChEBI" id="CHEBI:61560"/>
        <dbReference type="ChEBI" id="CHEBI:173112"/>
        <dbReference type="EC" id="2.7.7.7"/>
    </reaction>
</comment>
<dbReference type="InterPro" id="IPR011708">
    <property type="entry name" value="DNA_pol3_alpha_NTPase_dom"/>
</dbReference>
<evidence type="ECO:0000256" key="12">
    <source>
        <dbReference type="SAM" id="Coils"/>
    </source>
</evidence>
<dbReference type="Gene3D" id="3.20.20.140">
    <property type="entry name" value="Metal-dependent hydrolases"/>
    <property type="match status" value="1"/>
</dbReference>
<dbReference type="AlphaFoldDB" id="A0A1R4JS22"/>
<dbReference type="SMART" id="SM00481">
    <property type="entry name" value="POLIIIAc"/>
    <property type="match status" value="1"/>
</dbReference>
<dbReference type="SUPFAM" id="SSF89550">
    <property type="entry name" value="PHP domain-like"/>
    <property type="match status" value="1"/>
</dbReference>
<comment type="subunit">
    <text evidence="10">DNA polymerase III contains a core (composed of alpha, epsilon and theta chains) that associates with a tau subunit. This core dimerizes to form the POLIII' complex. PolIII' associates with the gamma complex (composed of gamma, delta, delta', psi and chi chains) and with the beta chain to form the complete DNA polymerase III complex.</text>
</comment>
<dbReference type="EMBL" id="FUKW01000092">
    <property type="protein sequence ID" value="SJN34734.1"/>
    <property type="molecule type" value="Genomic_DNA"/>
</dbReference>
<keyword evidence="8" id="KW-0239">DNA-directed DNA polymerase</keyword>
<evidence type="ECO:0000256" key="9">
    <source>
        <dbReference type="ARBA" id="ARBA00025611"/>
    </source>
</evidence>
<comment type="function">
    <text evidence="9">DNA polymerase III is a complex, multichain enzyme responsible for most of the replicative synthesis in bacteria. This DNA polymerase also exhibits 3' to 5' exonuclease activity. The alpha chain is the DNA polymerase.</text>
</comment>
<dbReference type="GO" id="GO:0006260">
    <property type="term" value="P:DNA replication"/>
    <property type="evidence" value="ECO:0007669"/>
    <property type="project" value="UniProtKB-KW"/>
</dbReference>
<dbReference type="GO" id="GO:0003887">
    <property type="term" value="F:DNA-directed DNA polymerase activity"/>
    <property type="evidence" value="ECO:0007669"/>
    <property type="project" value="UniProtKB-KW"/>
</dbReference>
<dbReference type="Proteomes" id="UP000195611">
    <property type="component" value="Unassembled WGS sequence"/>
</dbReference>
<evidence type="ECO:0000313" key="15">
    <source>
        <dbReference type="Proteomes" id="UP000195611"/>
    </source>
</evidence>
<dbReference type="InterPro" id="IPR004365">
    <property type="entry name" value="NA-bd_OB_tRNA"/>
</dbReference>
<evidence type="ECO:0000256" key="7">
    <source>
        <dbReference type="ARBA" id="ARBA00022705"/>
    </source>
</evidence>
<dbReference type="InterPro" id="IPR003141">
    <property type="entry name" value="Pol/His_phosphatase_N"/>
</dbReference>
<dbReference type="PANTHER" id="PTHR32294">
    <property type="entry name" value="DNA POLYMERASE III SUBUNIT ALPHA"/>
    <property type="match status" value="1"/>
</dbReference>
<evidence type="ECO:0000256" key="4">
    <source>
        <dbReference type="ARBA" id="ARBA00019114"/>
    </source>
</evidence>
<dbReference type="Gene3D" id="2.40.50.140">
    <property type="entry name" value="Nucleic acid-binding proteins"/>
    <property type="match status" value="1"/>
</dbReference>
<evidence type="ECO:0000256" key="1">
    <source>
        <dbReference type="ARBA" id="ARBA00004496"/>
    </source>
</evidence>
<comment type="subcellular location">
    <subcellularLocation>
        <location evidence="1">Cytoplasm</location>
    </subcellularLocation>
</comment>
<dbReference type="GO" id="GO:0005737">
    <property type="term" value="C:cytoplasm"/>
    <property type="evidence" value="ECO:0007669"/>
    <property type="project" value="UniProtKB-SubCell"/>
</dbReference>
<feature type="coiled-coil region" evidence="12">
    <location>
        <begin position="1003"/>
        <end position="1030"/>
    </location>
</feature>
<evidence type="ECO:0000256" key="10">
    <source>
        <dbReference type="ARBA" id="ARBA00026073"/>
    </source>
</evidence>
<dbReference type="InterPro" id="IPR029460">
    <property type="entry name" value="DNAPol_HHH"/>
</dbReference>
<evidence type="ECO:0000256" key="2">
    <source>
        <dbReference type="ARBA" id="ARBA00009496"/>
    </source>
</evidence>
<protein>
    <recommendedName>
        <fullName evidence="4">DNA polymerase III subunit alpha</fullName>
        <ecNumber evidence="3">2.7.7.7</ecNumber>
    </recommendedName>
</protein>
<dbReference type="Pfam" id="PF01336">
    <property type="entry name" value="tRNA_anti-codon"/>
    <property type="match status" value="1"/>
</dbReference>
<reference evidence="14 15" key="1">
    <citation type="submission" date="2017-02" db="EMBL/GenBank/DDBJ databases">
        <authorList>
            <person name="Peterson S.W."/>
        </authorList>
    </citation>
    <scope>NUCLEOTIDE SEQUENCE [LARGE SCALE GENOMIC DNA]</scope>
    <source>
        <strain evidence="14 15">42ea</strain>
    </source>
</reference>
<dbReference type="NCBIfam" id="TIGR00594">
    <property type="entry name" value="polc"/>
    <property type="match status" value="1"/>
</dbReference>
<dbReference type="CDD" id="cd07431">
    <property type="entry name" value="PHP_PolIIIA"/>
    <property type="match status" value="1"/>
</dbReference>
<sequence length="1103" mass="124997">MQTQLQIMSTYTLLKSTITIDKLVQAAKERGYKAIALTDHNVLYGAIEFYEKSLKAGLNPILGLTLDIESLSEEVKTARIVLLAKNEEGFKELIKLSTKVMTDEKPITMEYLKSECNQVIAITPGVTGEIEQLLLSGDFEKAENIIDQYSEVFEALYLGYTFQSSLSPIQQDLIKLSERSNSDLVAFDAVEYLDKEDAFATDVLRTIGANEIIELDKVLEQEKSLLSAWDRTKQYEDAGLTKLAKTADQIASQISINLTLGKPVLPKFPIPKGRETDEYLSELCRQAADKKIGEVTSEYQNRLEKELTIISKMGFSDYFLIVWDLMRYAHSQKIITGSGRGSAVGSLVSYVLEITDVDPIRYGLLFERFLNEERYSMPDIDLDFPDNKREQILAYVNKKYGTQHVAQIATFGTFAAKMAVRDSGRVFGLTTKDLKRWSDAIPTSLGMTLTKALKESSKLQSLLKESEQNRKIYDTAKKLEGLPRHVSTHAAGVVISDEPLVNSVPLQLGSGELSLTQFAMADVEKMGLLKMDFLGLKNLTILSDCIQFANVQTHQSISLSNIPLNDPETLDLFKNGDTNGIFQFESPGIKRVLRKLEPSDIEDVVAVNALYRPGPMEQIDTFIARKKGNEAIIYPHDDLEEILNVTYGIMVYQEQVMKVASKLAGYSLAEADMLRRAISKKIRSEIDTGRKLFVNGAIKKGYTEETAKDVYHYIEQFANYGFNRSHAVAYSMVAYQLAYFKAHYPAAFYAALMRASSNNKTKLQEYVLEAKKRGVEMIGPDINLSSYTFSMYNGSILFGLDVIKGLRRDLIYSIYKTRKDTGPYKDIIDFIGKLENKWRKETYIKPLIFAGAFDQLNYNRGTIMHSLEAIINSVTMSNGNMELFESLSPKIERVEDISLEEKLDQEFEVTGFYLSSHPSEQYNKYREAFKAEFIADAKANRIMKFIGTVKAIKTIQTKKGEPMSFVELTDQTGVCSLTLFPEQHRKYIKHFSKGEIILVEGKVENDQKEIKILVRKIENVKNLKEAKQNKKLYLKFKSIRENEELFRNVQSILRLHPGDVSVVVFDASTDQKHLLKRTYYTDGTKEVIDELKEILGEKQVVLQ</sequence>
<dbReference type="EC" id="2.7.7.7" evidence="3"/>
<dbReference type="InterPro" id="IPR016195">
    <property type="entry name" value="Pol/histidinol_Pase-like"/>
</dbReference>
<keyword evidence="6 14" id="KW-0548">Nucleotidyltransferase</keyword>
<keyword evidence="7" id="KW-0235">DNA replication</keyword>
<comment type="similarity">
    <text evidence="2">Belongs to the DNA polymerase type-C family. DnaE subfamily.</text>
</comment>
<dbReference type="NCBIfam" id="NF004226">
    <property type="entry name" value="PRK05673.1"/>
    <property type="match status" value="1"/>
</dbReference>
<dbReference type="InterPro" id="IPR012340">
    <property type="entry name" value="NA-bd_OB-fold"/>
</dbReference>
<dbReference type="Pfam" id="PF02811">
    <property type="entry name" value="PHP"/>
    <property type="match status" value="1"/>
</dbReference>
<organism evidence="14 15">
    <name type="scientific">Marinilactibacillus psychrotolerans 42ea</name>
    <dbReference type="NCBI Taxonomy" id="1255609"/>
    <lineage>
        <taxon>Bacteria</taxon>
        <taxon>Bacillati</taxon>
        <taxon>Bacillota</taxon>
        <taxon>Bacilli</taxon>
        <taxon>Lactobacillales</taxon>
        <taxon>Carnobacteriaceae</taxon>
        <taxon>Marinilactibacillus</taxon>
    </lineage>
</organism>
<gene>
    <name evidence="14" type="ORF">FM115_06565</name>
</gene>
<evidence type="ECO:0000259" key="13">
    <source>
        <dbReference type="SMART" id="SM00481"/>
    </source>
</evidence>
<dbReference type="SUPFAM" id="SSF50249">
    <property type="entry name" value="Nucleic acid-binding proteins"/>
    <property type="match status" value="1"/>
</dbReference>
<keyword evidence="5 14" id="KW-0808">Transferase</keyword>
<dbReference type="Pfam" id="PF17657">
    <property type="entry name" value="DNA_pol3_finger"/>
    <property type="match status" value="1"/>
</dbReference>
<evidence type="ECO:0000313" key="14">
    <source>
        <dbReference type="EMBL" id="SJN34734.1"/>
    </source>
</evidence>
<evidence type="ECO:0000256" key="6">
    <source>
        <dbReference type="ARBA" id="ARBA00022695"/>
    </source>
</evidence>
<dbReference type="InterPro" id="IPR004013">
    <property type="entry name" value="PHP_dom"/>
</dbReference>
<proteinExistence type="inferred from homology"/>
<dbReference type="Gene3D" id="1.10.10.1600">
    <property type="entry name" value="Bacterial DNA polymerase III alpha subunit, thumb domain"/>
    <property type="match status" value="1"/>
</dbReference>
<dbReference type="InterPro" id="IPR040982">
    <property type="entry name" value="DNA_pol3_finger"/>
</dbReference>
<dbReference type="GO" id="GO:0003676">
    <property type="term" value="F:nucleic acid binding"/>
    <property type="evidence" value="ECO:0007669"/>
    <property type="project" value="InterPro"/>
</dbReference>
<name>A0A1R4JS22_9LACT</name>
<dbReference type="GO" id="GO:0008408">
    <property type="term" value="F:3'-5' exonuclease activity"/>
    <property type="evidence" value="ECO:0007669"/>
    <property type="project" value="InterPro"/>
</dbReference>
<evidence type="ECO:0000256" key="5">
    <source>
        <dbReference type="ARBA" id="ARBA00022679"/>
    </source>
</evidence>